<protein>
    <submittedName>
        <fullName evidence="1">Uncharacterized protein</fullName>
    </submittedName>
</protein>
<dbReference type="Proteomes" id="UP001189122">
    <property type="component" value="Unassembled WGS sequence"/>
</dbReference>
<evidence type="ECO:0000313" key="2">
    <source>
        <dbReference type="Proteomes" id="UP001189122"/>
    </source>
</evidence>
<dbReference type="EMBL" id="CACRZD030000002">
    <property type="protein sequence ID" value="CAA6656123.1"/>
    <property type="molecule type" value="Genomic_DNA"/>
</dbReference>
<dbReference type="EMBL" id="LR743589">
    <property type="protein sequence ID" value="CAA2616444.1"/>
    <property type="molecule type" value="Genomic_DNA"/>
</dbReference>
<organism evidence="1">
    <name type="scientific">Spirodela intermedia</name>
    <name type="common">Intermediate duckweed</name>
    <dbReference type="NCBI Taxonomy" id="51605"/>
    <lineage>
        <taxon>Eukaryota</taxon>
        <taxon>Viridiplantae</taxon>
        <taxon>Streptophyta</taxon>
        <taxon>Embryophyta</taxon>
        <taxon>Tracheophyta</taxon>
        <taxon>Spermatophyta</taxon>
        <taxon>Magnoliopsida</taxon>
        <taxon>Liliopsida</taxon>
        <taxon>Araceae</taxon>
        <taxon>Lemnoideae</taxon>
        <taxon>Spirodela</taxon>
    </lineage>
</organism>
<reference evidence="1 2" key="1">
    <citation type="submission" date="2019-12" db="EMBL/GenBank/DDBJ databases">
        <authorList>
            <person name="Scholz U."/>
            <person name="Mascher M."/>
            <person name="Fiebig A."/>
        </authorList>
    </citation>
    <scope>NUCLEOTIDE SEQUENCE</scope>
</reference>
<name>A0A7I8IGC2_SPIIN</name>
<gene>
    <name evidence="1" type="ORF">SI7747_02002663</name>
</gene>
<sequence>MDGSTSRNVIMVPMFAMVDVTYPPSLSLRADSFVPEPHPPLCYPPHFRS</sequence>
<proteinExistence type="predicted"/>
<evidence type="ECO:0000313" key="1">
    <source>
        <dbReference type="EMBL" id="CAA2616444.1"/>
    </source>
</evidence>
<accession>A0A7I8IGC2</accession>
<keyword evidence="2" id="KW-1185">Reference proteome</keyword>
<dbReference type="AlphaFoldDB" id="A0A7I8IGC2"/>